<evidence type="ECO:0000259" key="9">
    <source>
        <dbReference type="PROSITE" id="PS52019"/>
    </source>
</evidence>
<keyword evidence="4" id="KW-0560">Oxidoreductase</keyword>
<dbReference type="InterPro" id="IPR020841">
    <property type="entry name" value="PKS_Beta-ketoAc_synthase_dom"/>
</dbReference>
<evidence type="ECO:0000313" key="10">
    <source>
        <dbReference type="EMBL" id="KAK3317568.1"/>
    </source>
</evidence>
<dbReference type="PANTHER" id="PTHR43775">
    <property type="entry name" value="FATTY ACID SYNTHASE"/>
    <property type="match status" value="1"/>
</dbReference>
<dbReference type="SUPFAM" id="SSF53901">
    <property type="entry name" value="Thiolase-like"/>
    <property type="match status" value="1"/>
</dbReference>
<evidence type="ECO:0000256" key="1">
    <source>
        <dbReference type="ARBA" id="ARBA00022450"/>
    </source>
</evidence>
<dbReference type="GO" id="GO:1901336">
    <property type="term" value="P:lactone biosynthetic process"/>
    <property type="evidence" value="ECO:0007669"/>
    <property type="project" value="UniProtKB-ARBA"/>
</dbReference>
<evidence type="ECO:0000259" key="7">
    <source>
        <dbReference type="PROSITE" id="PS50075"/>
    </source>
</evidence>
<dbReference type="Pfam" id="PF08240">
    <property type="entry name" value="ADH_N"/>
    <property type="match status" value="1"/>
</dbReference>
<evidence type="ECO:0000256" key="4">
    <source>
        <dbReference type="ARBA" id="ARBA00023002"/>
    </source>
</evidence>
<dbReference type="SMART" id="SM00823">
    <property type="entry name" value="PKS_PP"/>
    <property type="match status" value="1"/>
</dbReference>
<keyword evidence="3" id="KW-0808">Transferase</keyword>
<dbReference type="SMART" id="SM00825">
    <property type="entry name" value="PKS_KS"/>
    <property type="match status" value="1"/>
</dbReference>
<keyword evidence="5" id="KW-0511">Multifunctional enzyme</keyword>
<dbReference type="SUPFAM" id="SSF51735">
    <property type="entry name" value="NAD(P)-binding Rossmann-fold domains"/>
    <property type="match status" value="2"/>
</dbReference>
<evidence type="ECO:0000259" key="8">
    <source>
        <dbReference type="PROSITE" id="PS52004"/>
    </source>
</evidence>
<dbReference type="InterPro" id="IPR020807">
    <property type="entry name" value="PKS_DH"/>
</dbReference>
<dbReference type="InterPro" id="IPR013154">
    <property type="entry name" value="ADH-like_N"/>
</dbReference>
<dbReference type="InterPro" id="IPR049552">
    <property type="entry name" value="PKS_DH_N"/>
</dbReference>
<dbReference type="Pfam" id="PF14765">
    <property type="entry name" value="PS-DH"/>
    <property type="match status" value="1"/>
</dbReference>
<feature type="domain" description="PKS/mFAS DH" evidence="9">
    <location>
        <begin position="928"/>
        <end position="1254"/>
    </location>
</feature>
<evidence type="ECO:0000256" key="6">
    <source>
        <dbReference type="PROSITE-ProRule" id="PRU01363"/>
    </source>
</evidence>
<dbReference type="PROSITE" id="PS52004">
    <property type="entry name" value="KS3_2"/>
    <property type="match status" value="1"/>
</dbReference>
<dbReference type="GO" id="GO:0031177">
    <property type="term" value="F:phosphopantetheine binding"/>
    <property type="evidence" value="ECO:0007669"/>
    <property type="project" value="InterPro"/>
</dbReference>
<dbReference type="Pfam" id="PF23297">
    <property type="entry name" value="ACP_SdgA_C"/>
    <property type="match status" value="1"/>
</dbReference>
<evidence type="ECO:0000256" key="3">
    <source>
        <dbReference type="ARBA" id="ARBA00022679"/>
    </source>
</evidence>
<dbReference type="Gene3D" id="3.40.50.720">
    <property type="entry name" value="NAD(P)-binding Rossmann-like Domain"/>
    <property type="match status" value="1"/>
</dbReference>
<keyword evidence="11" id="KW-1185">Reference proteome</keyword>
<feature type="region of interest" description="C-terminal hotdog fold" evidence="6">
    <location>
        <begin position="1089"/>
        <end position="1254"/>
    </location>
</feature>
<dbReference type="GO" id="GO:0006633">
    <property type="term" value="P:fatty acid biosynthetic process"/>
    <property type="evidence" value="ECO:0007669"/>
    <property type="project" value="TreeGrafter"/>
</dbReference>
<dbReference type="Pfam" id="PF21089">
    <property type="entry name" value="PKS_DH_N"/>
    <property type="match status" value="1"/>
</dbReference>
<dbReference type="Gene3D" id="3.10.129.110">
    <property type="entry name" value="Polyketide synthase dehydratase"/>
    <property type="match status" value="1"/>
</dbReference>
<feature type="active site" description="Proton donor; for dehydratase activity" evidence="6">
    <location>
        <position position="1158"/>
    </location>
</feature>
<comment type="caution">
    <text evidence="10">The sequence shown here is derived from an EMBL/GenBank/DDBJ whole genome shotgun (WGS) entry which is preliminary data.</text>
</comment>
<dbReference type="InterPro" id="IPR001227">
    <property type="entry name" value="Ac_transferase_dom_sf"/>
</dbReference>
<accession>A0AAE0M3Q4</accession>
<dbReference type="SMART" id="SM00827">
    <property type="entry name" value="PKS_AT"/>
    <property type="match status" value="1"/>
</dbReference>
<keyword evidence="1" id="KW-0596">Phosphopantetheine</keyword>
<dbReference type="SMART" id="SM00822">
    <property type="entry name" value="PKS_KR"/>
    <property type="match status" value="1"/>
</dbReference>
<dbReference type="Gene3D" id="3.40.47.10">
    <property type="match status" value="1"/>
</dbReference>
<evidence type="ECO:0008006" key="12">
    <source>
        <dbReference type="Google" id="ProtNLM"/>
    </source>
</evidence>
<dbReference type="InterPro" id="IPR016035">
    <property type="entry name" value="Acyl_Trfase/lysoPLipase"/>
</dbReference>
<dbReference type="Proteomes" id="UP001286456">
    <property type="component" value="Unassembled WGS sequence"/>
</dbReference>
<dbReference type="InterPro" id="IPR049900">
    <property type="entry name" value="PKS_mFAS_DH"/>
</dbReference>
<dbReference type="Gene3D" id="3.90.180.10">
    <property type="entry name" value="Medium-chain alcohol dehydrogenases, catalytic domain"/>
    <property type="match status" value="1"/>
</dbReference>
<dbReference type="GO" id="GO:0008270">
    <property type="term" value="F:zinc ion binding"/>
    <property type="evidence" value="ECO:0007669"/>
    <property type="project" value="InterPro"/>
</dbReference>
<dbReference type="Gene3D" id="1.10.1200.10">
    <property type="entry name" value="ACP-like"/>
    <property type="match status" value="1"/>
</dbReference>
<feature type="domain" description="Carrier" evidence="7">
    <location>
        <begin position="2311"/>
        <end position="2388"/>
    </location>
</feature>
<dbReference type="InterPro" id="IPR036736">
    <property type="entry name" value="ACP-like_sf"/>
</dbReference>
<dbReference type="InterPro" id="IPR009081">
    <property type="entry name" value="PP-bd_ACP"/>
</dbReference>
<dbReference type="EMBL" id="JAUEPO010000007">
    <property type="protein sequence ID" value="KAK3317568.1"/>
    <property type="molecule type" value="Genomic_DNA"/>
</dbReference>
<reference evidence="10" key="2">
    <citation type="submission" date="2023-06" db="EMBL/GenBank/DDBJ databases">
        <authorList>
            <consortium name="Lawrence Berkeley National Laboratory"/>
            <person name="Haridas S."/>
            <person name="Hensen N."/>
            <person name="Bonometti L."/>
            <person name="Westerberg I."/>
            <person name="Brannstrom I.O."/>
            <person name="Guillou S."/>
            <person name="Cros-Aarteil S."/>
            <person name="Calhoun S."/>
            <person name="Kuo A."/>
            <person name="Mondo S."/>
            <person name="Pangilinan J."/>
            <person name="Riley R."/>
            <person name="Labutti K."/>
            <person name="Andreopoulos B."/>
            <person name="Lipzen A."/>
            <person name="Chen C."/>
            <person name="Yanf M."/>
            <person name="Daum C."/>
            <person name="Ng V."/>
            <person name="Clum A."/>
            <person name="Steindorff A."/>
            <person name="Ohm R."/>
            <person name="Martin F."/>
            <person name="Silar P."/>
            <person name="Natvig D."/>
            <person name="Lalanne C."/>
            <person name="Gautier V."/>
            <person name="Ament-Velasquez S.L."/>
            <person name="Kruys A."/>
            <person name="Hutchinson M.I."/>
            <person name="Powell A.J."/>
            <person name="Barry K."/>
            <person name="Miller A.N."/>
            <person name="Grigoriev I.V."/>
            <person name="Debuchy R."/>
            <person name="Gladieux P."/>
            <person name="Thoren M.H."/>
            <person name="Johannesson H."/>
        </authorList>
    </citation>
    <scope>NUCLEOTIDE SEQUENCE</scope>
    <source>
        <strain evidence="10">SMH4131-1</strain>
    </source>
</reference>
<dbReference type="GO" id="GO:0004312">
    <property type="term" value="F:fatty acid synthase activity"/>
    <property type="evidence" value="ECO:0007669"/>
    <property type="project" value="TreeGrafter"/>
</dbReference>
<dbReference type="PANTHER" id="PTHR43775:SF29">
    <property type="entry name" value="ASPERFURANONE POLYKETIDE SYNTHASE AFOG-RELATED"/>
    <property type="match status" value="1"/>
</dbReference>
<dbReference type="InterPro" id="IPR049551">
    <property type="entry name" value="PKS_DH_C"/>
</dbReference>
<gene>
    <name evidence="10" type="ORF">B0T19DRAFT_469278</name>
</gene>
<dbReference type="GO" id="GO:0044550">
    <property type="term" value="P:secondary metabolite biosynthetic process"/>
    <property type="evidence" value="ECO:0007669"/>
    <property type="project" value="UniProtKB-ARBA"/>
</dbReference>
<name>A0AAE0M3Q4_9PEZI</name>
<dbReference type="InterPro" id="IPR020843">
    <property type="entry name" value="ER"/>
</dbReference>
<dbReference type="SUPFAM" id="SSF55048">
    <property type="entry name" value="Probable ACP-binding domain of malonyl-CoA ACP transacylase"/>
    <property type="match status" value="1"/>
</dbReference>
<dbReference type="Pfam" id="PF00698">
    <property type="entry name" value="Acyl_transf_1"/>
    <property type="match status" value="1"/>
</dbReference>
<evidence type="ECO:0000256" key="2">
    <source>
        <dbReference type="ARBA" id="ARBA00022553"/>
    </source>
</evidence>
<dbReference type="InterPro" id="IPR011032">
    <property type="entry name" value="GroES-like_sf"/>
</dbReference>
<dbReference type="InterPro" id="IPR002364">
    <property type="entry name" value="Quin_OxRdtase/zeta-crystal_CS"/>
</dbReference>
<dbReference type="InterPro" id="IPR042104">
    <property type="entry name" value="PKS_dehydratase_sf"/>
</dbReference>
<dbReference type="Pfam" id="PF16197">
    <property type="entry name" value="KAsynt_C_assoc"/>
    <property type="match status" value="1"/>
</dbReference>
<organism evidence="10 11">
    <name type="scientific">Cercophora scortea</name>
    <dbReference type="NCBI Taxonomy" id="314031"/>
    <lineage>
        <taxon>Eukaryota</taxon>
        <taxon>Fungi</taxon>
        <taxon>Dikarya</taxon>
        <taxon>Ascomycota</taxon>
        <taxon>Pezizomycotina</taxon>
        <taxon>Sordariomycetes</taxon>
        <taxon>Sordariomycetidae</taxon>
        <taxon>Sordariales</taxon>
        <taxon>Lasiosphaeriaceae</taxon>
        <taxon>Cercophora</taxon>
    </lineage>
</organism>
<reference evidence="10" key="1">
    <citation type="journal article" date="2023" name="Mol. Phylogenet. Evol.">
        <title>Genome-scale phylogeny and comparative genomics of the fungal order Sordariales.</title>
        <authorList>
            <person name="Hensen N."/>
            <person name="Bonometti L."/>
            <person name="Westerberg I."/>
            <person name="Brannstrom I.O."/>
            <person name="Guillou S."/>
            <person name="Cros-Aarteil S."/>
            <person name="Calhoun S."/>
            <person name="Haridas S."/>
            <person name="Kuo A."/>
            <person name="Mondo S."/>
            <person name="Pangilinan J."/>
            <person name="Riley R."/>
            <person name="LaButti K."/>
            <person name="Andreopoulos B."/>
            <person name="Lipzen A."/>
            <person name="Chen C."/>
            <person name="Yan M."/>
            <person name="Daum C."/>
            <person name="Ng V."/>
            <person name="Clum A."/>
            <person name="Steindorff A."/>
            <person name="Ohm R.A."/>
            <person name="Martin F."/>
            <person name="Silar P."/>
            <person name="Natvig D.O."/>
            <person name="Lalanne C."/>
            <person name="Gautier V."/>
            <person name="Ament-Velasquez S.L."/>
            <person name="Kruys A."/>
            <person name="Hutchinson M.I."/>
            <person name="Powell A.J."/>
            <person name="Barry K."/>
            <person name="Miller A.N."/>
            <person name="Grigoriev I.V."/>
            <person name="Debuchy R."/>
            <person name="Gladieux P."/>
            <person name="Hiltunen Thoren M."/>
            <person name="Johannesson H."/>
        </authorList>
    </citation>
    <scope>NUCLEOTIDE SEQUENCE</scope>
    <source>
        <strain evidence="10">SMH4131-1</strain>
    </source>
</reference>
<dbReference type="SMART" id="SM00829">
    <property type="entry name" value="PKS_ER"/>
    <property type="match status" value="1"/>
</dbReference>
<dbReference type="InterPro" id="IPR050091">
    <property type="entry name" value="PKS_NRPS_Biosynth_Enz"/>
</dbReference>
<dbReference type="SUPFAM" id="SSF47336">
    <property type="entry name" value="ACP-like"/>
    <property type="match status" value="1"/>
</dbReference>
<dbReference type="InterPro" id="IPR014043">
    <property type="entry name" value="Acyl_transferase_dom"/>
</dbReference>
<feature type="region of interest" description="N-terminal hotdog fold" evidence="6">
    <location>
        <begin position="928"/>
        <end position="1064"/>
    </location>
</feature>
<evidence type="ECO:0000313" key="11">
    <source>
        <dbReference type="Proteomes" id="UP001286456"/>
    </source>
</evidence>
<dbReference type="InterPro" id="IPR014031">
    <property type="entry name" value="Ketoacyl_synth_C"/>
</dbReference>
<dbReference type="GO" id="GO:0016491">
    <property type="term" value="F:oxidoreductase activity"/>
    <property type="evidence" value="ECO:0007669"/>
    <property type="project" value="UniProtKB-KW"/>
</dbReference>
<protein>
    <recommendedName>
        <fullName evidence="12">Polyketide synthase</fullName>
    </recommendedName>
</protein>
<keyword evidence="2" id="KW-0597">Phosphoprotein</keyword>
<dbReference type="Pfam" id="PF00109">
    <property type="entry name" value="ketoacyl-synt"/>
    <property type="match status" value="1"/>
</dbReference>
<dbReference type="InterPro" id="IPR013968">
    <property type="entry name" value="PKS_KR"/>
</dbReference>
<feature type="active site" description="Proton acceptor; for dehydratase activity" evidence="6">
    <location>
        <position position="960"/>
    </location>
</feature>
<dbReference type="InterPro" id="IPR016039">
    <property type="entry name" value="Thiolase-like"/>
</dbReference>
<dbReference type="InterPro" id="IPR032821">
    <property type="entry name" value="PKS_assoc"/>
</dbReference>
<dbReference type="SUPFAM" id="SSF50129">
    <property type="entry name" value="GroES-like"/>
    <property type="match status" value="1"/>
</dbReference>
<dbReference type="Pfam" id="PF02801">
    <property type="entry name" value="Ketoacyl-synt_C"/>
    <property type="match status" value="1"/>
</dbReference>
<dbReference type="PROSITE" id="PS52019">
    <property type="entry name" value="PKS_MFAS_DH"/>
    <property type="match status" value="1"/>
</dbReference>
<evidence type="ECO:0000256" key="5">
    <source>
        <dbReference type="ARBA" id="ARBA00023268"/>
    </source>
</evidence>
<dbReference type="InterPro" id="IPR057326">
    <property type="entry name" value="KR_dom"/>
</dbReference>
<dbReference type="FunFam" id="3.40.50.720:FF:000209">
    <property type="entry name" value="Polyketide synthase Pks12"/>
    <property type="match status" value="1"/>
</dbReference>
<dbReference type="Gene3D" id="3.40.366.10">
    <property type="entry name" value="Malonyl-Coenzyme A Acyl Carrier Protein, domain 2"/>
    <property type="match status" value="1"/>
</dbReference>
<dbReference type="SMART" id="SM00826">
    <property type="entry name" value="PKS_DH"/>
    <property type="match status" value="1"/>
</dbReference>
<dbReference type="InterPro" id="IPR036291">
    <property type="entry name" value="NAD(P)-bd_dom_sf"/>
</dbReference>
<dbReference type="InterPro" id="IPR016036">
    <property type="entry name" value="Malonyl_transacylase_ACP-bd"/>
</dbReference>
<feature type="domain" description="Ketosynthase family 3 (KS3)" evidence="8">
    <location>
        <begin position="8"/>
        <end position="437"/>
    </location>
</feature>
<sequence length="2394" mass="256016">MAPPSPTSGDIAIVGLSCRFPGDAASPSGFWDLLKNGRSGFSETADRYNADAFYHPIGGGSRQNVIPTKGGYFLKENLFVFDAAFFNITATEAMALDPRQRIALEVAYEALENAGFSLQKVAGTQTACFMGSSMSDYRDAVSRDFQNFPKYHILGVSDEMISNRISHFLDIHGPSATVQTACSSSLVATHLACQSLRSGESEMALAGGVGLILGLDGTMHLSNLGFLSTKGHSRSFDEDASGYGRGEGCGVLVLKRLETAVRDGDTIRAVIRASGVNSDGWTQGVTMPSLEAQASLIKYVYESNGLDYGSTQYVEAHGTGTKVGDPIETGAIHRTIGQSKSSSAVRKKLYIGSVKPNIGHLEAAAGVASIIKGVLALERGLIPPSINFSKPNPQIPLDEWNMVVPTKLTPWPAAHVKRMSVSGFGMGGTNAHVVMEAYSGQHGARNGIVASQASRKRLFVLSSHDKAGFQRVSKALVQHLDTLGSAATSPAYLTNLAHTLAVARSGLVWKATLLAENASELREQLLTDVGENATRTPSNPPRIGFVFTGQGAQWARMGVELLERRVFSDSVAKSAEFLREMGCDWDPVTELSRGAKESRLGVPEISQPICSVLQIALVDELRSWGVTPSKVVGHSSGEIAAAYTIGALSHRDALAAAYFRGTASAGLRKKQTTVGGMMAVGCSREDAQKLMKETGLKATVACVNSPSNVTISGDATTLEALRTILDERGIFARRLKVDVAYHSSHMHLCSAEYYHSISDLGHDHSHTGDQHITMVSSVTGSEIDPEHIAPYYWIQNLISPVLFTDAVKELVSPADSPGSKTLDLLIEIGPHSALGGPVEQILSSIGITDVEYRSAITRGKSALETSLALAAELFTQGVPLNIAHANGDVTANTRLLTDLPPYPWNHSEKFRADSRMQRELTAQQFPTKGLIGSQLPRLDESERVWRGFIRLNDEPWLRGHTVGTTVLFPGAGMISIVLEAAQQIVEAGKTPLSFKLRDISFLAAMALPEDVATEVTVHLRPHLLATSGSTPSAWWEFTVSSCTGPTGQLRNNCRGLVSILYDESRSPHMVLEDARIDAVRIAEYKSVLNELPEAVTDDFFYSRMARSGLPYGDVFKGVENCRPGAGKTVYDVRITDIGETFTRGKLARPFLVHAAALDAVLQGWLGSTARTDGNSSEIDFGFTTPMVPSAIGEIEVAADIPGDVGYKLPGVCQSHRHGFTEFSADINLFDEGLSRVVLSVGDFRTAPLELEDAGADEGGVAVDPADIAAEVRWNYALDLLKPEEVSKAVLGAGGANERLIQLIQLAIHQRPAISVVELVPTFKELANTLVSRLPSGTILPAQVRYAVVDDIKDASKDIPEDLLGQPFTLSALDATEPPAEISSADLLIIPQQVSGKGLAGVLERLLRAEIKPGASVVITAGSSDIDEVASPVLKAKGFKVSISIPGDASSPSLVLYKFTGLTNGHTNGLTNGHANGHANGVSQEEAVILEPLTSSPETQLLSSQLQDTLTDQGYSITIKKGVSEIIPIANKTYISLLELETPFLDNLSESDFESLRALFVGAERLLWITAGDNPSFGLVDGLARCVNNEVATTRFQVLHLSSLQNGPSLALRTLQSADKTSDNEFREHEGLLQVQRIYQSPTENSHIRRHLEDSIELTSLDDNSGLFRLTIGKPGLLDTLHFVREEISADSLEPLGENELELDVKATGVNFRDVMASMGLVPITELGQEASAVVLAAGSKAAEQFKPGDRVSTVSVGGTHATRTRCDARVTAKIPDSMSFEEGAAAPMVHATAYYALVKLAKLRRGQSVLIHAAAGGVGQAAIQLAKHLGLVIYTTVGADDKRRLLADRYGIPDEHIFNSRDSSFAKGVRRVTDGRGVDCVLNSLSGELLRVSWTCLATFGTFVEIGLRDITDNTRLDMRPFRNSATFTYLDIPTLIREDPTELGTALTAAFTLFHSGVLQVPHPLTIYPAGEAQEAFRLMQQGKHRGKLVLSFNTPSSKAPVLHKAATSLRLDPTATYLLVGGLGGLGRTLAKELVASGARHIAILSRSGTTNPSSLSLIKTLTSLGAANVKIYATDVANISSFTSTMAQIASDLPPIKGVVQLAMVLRDGLLETMSFADWSLPLQPKLHGTLNLHNYFNPSTHAPLDFFILCSSISGVSGNPGQAQYDAGNTFQDALAHHRADAVSLNLGIMRDVGVIAEAGVQHNFSVWEETLGIHVPAFLALVKSAINGLLNRRDNTKKIPSQIAVGLGTADILTSHNLPPPPWFADPRFAPLAVASTSTSSPQSNNSGATIPLATRLAAVKNDTAAVNSLVTDALVHKVATILRIPPSEVDASKPMYAYGVDSLVALEVRNWIARELKASVALLEILAAVPMHVFAGQIAGRSKLVGGA</sequence>
<dbReference type="PROSITE" id="PS50075">
    <property type="entry name" value="CARRIER"/>
    <property type="match status" value="1"/>
</dbReference>
<dbReference type="PROSITE" id="PS00012">
    <property type="entry name" value="PHOSPHOPANTETHEINE"/>
    <property type="match status" value="1"/>
</dbReference>
<dbReference type="Pfam" id="PF13602">
    <property type="entry name" value="ADH_zinc_N_2"/>
    <property type="match status" value="1"/>
</dbReference>
<proteinExistence type="predicted"/>
<dbReference type="SUPFAM" id="SSF52151">
    <property type="entry name" value="FabD/lysophospholipase-like"/>
    <property type="match status" value="1"/>
</dbReference>
<dbReference type="CDD" id="cd05195">
    <property type="entry name" value="enoyl_red"/>
    <property type="match status" value="1"/>
</dbReference>
<dbReference type="PROSITE" id="PS01162">
    <property type="entry name" value="QOR_ZETA_CRYSTAL"/>
    <property type="match status" value="1"/>
</dbReference>
<dbReference type="Pfam" id="PF08659">
    <property type="entry name" value="KR"/>
    <property type="match status" value="1"/>
</dbReference>
<dbReference type="InterPro" id="IPR020806">
    <property type="entry name" value="PKS_PP-bd"/>
</dbReference>
<dbReference type="CDD" id="cd00833">
    <property type="entry name" value="PKS"/>
    <property type="match status" value="1"/>
</dbReference>
<dbReference type="InterPro" id="IPR014030">
    <property type="entry name" value="Ketoacyl_synth_N"/>
</dbReference>
<dbReference type="InterPro" id="IPR006162">
    <property type="entry name" value="Ppantetheine_attach_site"/>
</dbReference>